<dbReference type="Proteomes" id="UP001174677">
    <property type="component" value="Chromosome 8"/>
</dbReference>
<accession>A0ABQ9M6H2</accession>
<protein>
    <submittedName>
        <fullName evidence="3">Uncharacterized protein</fullName>
    </submittedName>
</protein>
<dbReference type="InterPro" id="IPR040361">
    <property type="entry name" value="TPD1"/>
</dbReference>
<feature type="signal peptide" evidence="2">
    <location>
        <begin position="1"/>
        <end position="19"/>
    </location>
</feature>
<proteinExistence type="predicted"/>
<dbReference type="EMBL" id="JARPOI010000008">
    <property type="protein sequence ID" value="KAJ9175140.1"/>
    <property type="molecule type" value="Genomic_DNA"/>
</dbReference>
<keyword evidence="1 2" id="KW-0732">Signal</keyword>
<sequence>MAKILLLCALFFLSLIIQGELFSNASYFVNCQCEGVSNITVVQAKVQKKWPVTITINCICTRKDIKLDCKGFQVVNIVNPPYLGNQNDDCIVTYNGGVLPAKAQLAFTYVSNSPFGFRIISTTIACS</sequence>
<gene>
    <name evidence="3" type="ORF">P3X46_013721</name>
</gene>
<keyword evidence="4" id="KW-1185">Reference proteome</keyword>
<organism evidence="3 4">
    <name type="scientific">Hevea brasiliensis</name>
    <name type="common">Para rubber tree</name>
    <name type="synonym">Siphonia brasiliensis</name>
    <dbReference type="NCBI Taxonomy" id="3981"/>
    <lineage>
        <taxon>Eukaryota</taxon>
        <taxon>Viridiplantae</taxon>
        <taxon>Streptophyta</taxon>
        <taxon>Embryophyta</taxon>
        <taxon>Tracheophyta</taxon>
        <taxon>Spermatophyta</taxon>
        <taxon>Magnoliopsida</taxon>
        <taxon>eudicotyledons</taxon>
        <taxon>Gunneridae</taxon>
        <taxon>Pentapetalae</taxon>
        <taxon>rosids</taxon>
        <taxon>fabids</taxon>
        <taxon>Malpighiales</taxon>
        <taxon>Euphorbiaceae</taxon>
        <taxon>Crotonoideae</taxon>
        <taxon>Micrandreae</taxon>
        <taxon>Hevea</taxon>
    </lineage>
</organism>
<dbReference type="PANTHER" id="PTHR33184:SF72">
    <property type="entry name" value="BETA-1,3-N-ACETYLGLUCOSAMINYLTRANSFERASE FAMILY PROTEIN"/>
    <property type="match status" value="1"/>
</dbReference>
<reference evidence="3 4" key="1">
    <citation type="journal article" date="2023" name="Plant Biotechnol. J.">
        <title>Chromosome-level wild Hevea brasiliensis genome provides new tools for genomic-assisted breeding and valuable loci to elevate rubber yield.</title>
        <authorList>
            <person name="Cheng H."/>
            <person name="Song X."/>
            <person name="Hu Y."/>
            <person name="Wu T."/>
            <person name="Yang Q."/>
            <person name="An Z."/>
            <person name="Feng S."/>
            <person name="Deng Z."/>
            <person name="Wu W."/>
            <person name="Zeng X."/>
            <person name="Tu M."/>
            <person name="Wang X."/>
            <person name="Huang H."/>
        </authorList>
    </citation>
    <scope>NUCLEOTIDE SEQUENCE [LARGE SCALE GENOMIC DNA]</scope>
    <source>
        <strain evidence="3">MT/VB/25A 57/8</strain>
    </source>
</reference>
<comment type="caution">
    <text evidence="3">The sequence shown here is derived from an EMBL/GenBank/DDBJ whole genome shotgun (WGS) entry which is preliminary data.</text>
</comment>
<dbReference type="Pfam" id="PF24068">
    <property type="entry name" value="TPD1_C"/>
    <property type="match status" value="1"/>
</dbReference>
<name>A0ABQ9M6H2_HEVBR</name>
<evidence type="ECO:0000256" key="1">
    <source>
        <dbReference type="ARBA" id="ARBA00022729"/>
    </source>
</evidence>
<feature type="chain" id="PRO_5045163127" evidence="2">
    <location>
        <begin position="20"/>
        <end position="127"/>
    </location>
</feature>
<evidence type="ECO:0000256" key="2">
    <source>
        <dbReference type="SAM" id="SignalP"/>
    </source>
</evidence>
<evidence type="ECO:0000313" key="3">
    <source>
        <dbReference type="EMBL" id="KAJ9175140.1"/>
    </source>
</evidence>
<evidence type="ECO:0000313" key="4">
    <source>
        <dbReference type="Proteomes" id="UP001174677"/>
    </source>
</evidence>
<dbReference type="PANTHER" id="PTHR33184">
    <property type="entry name" value="PROTEIN TAPETUM DETERMINANT 1-LIKE-RELATED"/>
    <property type="match status" value="1"/>
</dbReference>